<dbReference type="AlphaFoldDB" id="A0A4D9F6S2"/>
<evidence type="ECO:0000256" key="1">
    <source>
        <dbReference type="SAM" id="SignalP"/>
    </source>
</evidence>
<evidence type="ECO:0000313" key="2">
    <source>
        <dbReference type="EMBL" id="TFK15132.1"/>
    </source>
</evidence>
<keyword evidence="2" id="KW-0675">Receptor</keyword>
<gene>
    <name evidence="2" type="ORF">DR999_PMT01424</name>
</gene>
<proteinExistence type="predicted"/>
<sequence length="99" mass="11528">MFILKSSQSVAILALLYLCLDCQLLQSTFIIPANTQKMGEVKVWGRELGISPAFPCVLYTQWLYKDYLSDWERSIYRRLHKIGMVVSHILKVFNQKRSS</sequence>
<comment type="caution">
    <text evidence="2">The sequence shown here is derived from an EMBL/GenBank/DDBJ whole genome shotgun (WGS) entry which is preliminary data.</text>
</comment>
<name>A0A4D9F6S2_9SAUR</name>
<organism evidence="2 3">
    <name type="scientific">Platysternon megacephalum</name>
    <name type="common">big-headed turtle</name>
    <dbReference type="NCBI Taxonomy" id="55544"/>
    <lineage>
        <taxon>Eukaryota</taxon>
        <taxon>Metazoa</taxon>
        <taxon>Chordata</taxon>
        <taxon>Craniata</taxon>
        <taxon>Vertebrata</taxon>
        <taxon>Euteleostomi</taxon>
        <taxon>Archelosauria</taxon>
        <taxon>Testudinata</taxon>
        <taxon>Testudines</taxon>
        <taxon>Cryptodira</taxon>
        <taxon>Durocryptodira</taxon>
        <taxon>Testudinoidea</taxon>
        <taxon>Platysternidae</taxon>
        <taxon>Platysternon</taxon>
    </lineage>
</organism>
<keyword evidence="3" id="KW-1185">Reference proteome</keyword>
<keyword evidence="1" id="KW-0732">Signal</keyword>
<feature type="chain" id="PRO_5020032213" evidence="1">
    <location>
        <begin position="28"/>
        <end position="99"/>
    </location>
</feature>
<evidence type="ECO:0000313" key="3">
    <source>
        <dbReference type="Proteomes" id="UP000297703"/>
    </source>
</evidence>
<dbReference type="EMBL" id="QXTE01000006">
    <property type="protein sequence ID" value="TFK15132.1"/>
    <property type="molecule type" value="Genomic_DNA"/>
</dbReference>
<accession>A0A4D9F6S2</accession>
<dbReference type="Proteomes" id="UP000297703">
    <property type="component" value="Unassembled WGS sequence"/>
</dbReference>
<feature type="signal peptide" evidence="1">
    <location>
        <begin position="1"/>
        <end position="27"/>
    </location>
</feature>
<reference evidence="2 3" key="1">
    <citation type="submission" date="2019-04" db="EMBL/GenBank/DDBJ databases">
        <title>Draft genome of the big-headed turtle Platysternon megacephalum.</title>
        <authorList>
            <person name="Gong S."/>
        </authorList>
    </citation>
    <scope>NUCLEOTIDE SEQUENCE [LARGE SCALE GENOMIC DNA]</scope>
    <source>
        <strain evidence="2">DO16091913</strain>
        <tissue evidence="2">Muscle</tissue>
    </source>
</reference>
<reference evidence="2 3" key="2">
    <citation type="submission" date="2019-04" db="EMBL/GenBank/DDBJ databases">
        <title>The genome sequence of big-headed turtle.</title>
        <authorList>
            <person name="Gong S."/>
        </authorList>
    </citation>
    <scope>NUCLEOTIDE SEQUENCE [LARGE SCALE GENOMIC DNA]</scope>
    <source>
        <strain evidence="2">DO16091913</strain>
        <tissue evidence="2">Muscle</tissue>
    </source>
</reference>
<protein>
    <submittedName>
        <fullName evidence="2">Putative G-protein coupled receptor 125</fullName>
    </submittedName>
</protein>